<keyword evidence="2" id="KW-1185">Reference proteome</keyword>
<evidence type="ECO:0000313" key="1">
    <source>
        <dbReference type="EMBL" id="GEP12852.1"/>
    </source>
</evidence>
<comment type="caution">
    <text evidence="1">The sequence shown here is derived from an EMBL/GenBank/DDBJ whole genome shotgun (WGS) entry which is preliminary data.</text>
</comment>
<evidence type="ECO:0000313" key="2">
    <source>
        <dbReference type="Proteomes" id="UP000321750"/>
    </source>
</evidence>
<name>A0A512JSF1_9HYPH</name>
<dbReference type="EMBL" id="BJZV01000113">
    <property type="protein sequence ID" value="GEP12852.1"/>
    <property type="molecule type" value="Genomic_DNA"/>
</dbReference>
<accession>A0A512JSF1</accession>
<dbReference type="AlphaFoldDB" id="A0A512JSF1"/>
<reference evidence="1 2" key="1">
    <citation type="submission" date="2019-07" db="EMBL/GenBank/DDBJ databases">
        <title>Whole genome shotgun sequence of Methylobacterium gnaphalii NBRC 107716.</title>
        <authorList>
            <person name="Hosoyama A."/>
            <person name="Uohara A."/>
            <person name="Ohji S."/>
            <person name="Ichikawa N."/>
        </authorList>
    </citation>
    <scope>NUCLEOTIDE SEQUENCE [LARGE SCALE GENOMIC DNA]</scope>
    <source>
        <strain evidence="1 2">NBRC 107716</strain>
    </source>
</reference>
<sequence>MSKFIPQDRTQIDEALRHCERAREAIGSGGSLEARVLLDMALLQLRRDERSATNVAAAREMAEAV</sequence>
<gene>
    <name evidence="1" type="ORF">MGN01_46970</name>
</gene>
<proteinExistence type="predicted"/>
<dbReference type="Proteomes" id="UP000321750">
    <property type="component" value="Unassembled WGS sequence"/>
</dbReference>
<organism evidence="1 2">
    <name type="scientific">Methylobacterium gnaphalii</name>
    <dbReference type="NCBI Taxonomy" id="1010610"/>
    <lineage>
        <taxon>Bacteria</taxon>
        <taxon>Pseudomonadati</taxon>
        <taxon>Pseudomonadota</taxon>
        <taxon>Alphaproteobacteria</taxon>
        <taxon>Hyphomicrobiales</taxon>
        <taxon>Methylobacteriaceae</taxon>
        <taxon>Methylobacterium</taxon>
    </lineage>
</organism>
<protein>
    <submittedName>
        <fullName evidence="1">Uncharacterized protein</fullName>
    </submittedName>
</protein>